<reference evidence="9 10" key="1">
    <citation type="submission" date="2014-02" db="EMBL/GenBank/DDBJ databases">
        <authorList>
            <person name="Genoscope - CEA"/>
        </authorList>
    </citation>
    <scope>NUCLEOTIDE SEQUENCE [LARGE SCALE GENOMIC DNA]</scope>
    <source>
        <strain evidence="9 10">PCC 8005</strain>
    </source>
</reference>
<evidence type="ECO:0000256" key="2">
    <source>
        <dbReference type="ARBA" id="ARBA00022649"/>
    </source>
</evidence>
<dbReference type="PANTHER" id="PTHR38039:SF1">
    <property type="entry name" value="TOXIN YOEB"/>
    <property type="match status" value="1"/>
</dbReference>
<dbReference type="RefSeq" id="WP_008051040.1">
    <property type="nucleotide sequence ID" value="NZ_FO818640.1"/>
</dbReference>
<protein>
    <recommendedName>
        <fullName evidence="7">Endoribonuclease YoeB</fullName>
    </recommendedName>
    <alternativeName>
        <fullName evidence="6">Putative mRNA interferase YoeB</fullName>
    </alternativeName>
</protein>
<dbReference type="Gene3D" id="3.30.2310.20">
    <property type="entry name" value="RelE-like"/>
    <property type="match status" value="1"/>
</dbReference>
<dbReference type="InterPro" id="IPR009614">
    <property type="entry name" value="YoeB_toxin"/>
</dbReference>
<proteinExistence type="inferred from homology"/>
<keyword evidence="5" id="KW-0378">Hydrolase</keyword>
<keyword evidence="2" id="KW-1277">Toxin-antitoxin system</keyword>
<dbReference type="PANTHER" id="PTHR38039">
    <property type="entry name" value="TOXIN YOEB"/>
    <property type="match status" value="1"/>
</dbReference>
<dbReference type="Proteomes" id="UP000032946">
    <property type="component" value="Chromosome"/>
</dbReference>
<dbReference type="NCBIfam" id="TIGR02116">
    <property type="entry name" value="toxin_Txe_YoeB"/>
    <property type="match status" value="1"/>
</dbReference>
<feature type="region of interest" description="Disordered" evidence="8">
    <location>
        <begin position="1"/>
        <end position="24"/>
    </location>
</feature>
<feature type="compositionally biased region" description="Polar residues" evidence="8">
    <location>
        <begin position="1"/>
        <end position="17"/>
    </location>
</feature>
<evidence type="ECO:0000256" key="3">
    <source>
        <dbReference type="ARBA" id="ARBA00022722"/>
    </source>
</evidence>
<dbReference type="GO" id="GO:0016787">
    <property type="term" value="F:hydrolase activity"/>
    <property type="evidence" value="ECO:0007669"/>
    <property type="project" value="UniProtKB-KW"/>
</dbReference>
<dbReference type="SUPFAM" id="SSF143011">
    <property type="entry name" value="RelE-like"/>
    <property type="match status" value="1"/>
</dbReference>
<evidence type="ECO:0000256" key="1">
    <source>
        <dbReference type="ARBA" id="ARBA00008172"/>
    </source>
</evidence>
<dbReference type="InterPro" id="IPR035093">
    <property type="entry name" value="RelE/ParE_toxin_dom_sf"/>
</dbReference>
<evidence type="ECO:0000256" key="4">
    <source>
        <dbReference type="ARBA" id="ARBA00022759"/>
    </source>
</evidence>
<dbReference type="Pfam" id="PF06769">
    <property type="entry name" value="YoeB_toxin"/>
    <property type="match status" value="1"/>
</dbReference>
<gene>
    <name evidence="9" type="ORF">ARTHRO_40683</name>
</gene>
<name>A0A9P1NZH8_9CYAN</name>
<dbReference type="AlphaFoldDB" id="A0A9P1NZH8"/>
<evidence type="ECO:0000256" key="5">
    <source>
        <dbReference type="ARBA" id="ARBA00022801"/>
    </source>
</evidence>
<comment type="similarity">
    <text evidence="1">Belongs to the YoeB family.</text>
</comment>
<accession>A0A9P1NZH8</accession>
<organism evidence="9 10">
    <name type="scientific">Limnospira indica PCC 8005</name>
    <dbReference type="NCBI Taxonomy" id="376219"/>
    <lineage>
        <taxon>Bacteria</taxon>
        <taxon>Bacillati</taxon>
        <taxon>Cyanobacteriota</taxon>
        <taxon>Cyanophyceae</taxon>
        <taxon>Oscillatoriophycideae</taxon>
        <taxon>Oscillatoriales</taxon>
        <taxon>Sirenicapillariaceae</taxon>
        <taxon>Limnospira</taxon>
    </lineage>
</organism>
<dbReference type="GO" id="GO:0006401">
    <property type="term" value="P:RNA catabolic process"/>
    <property type="evidence" value="ECO:0007669"/>
    <property type="project" value="InterPro"/>
</dbReference>
<dbReference type="GO" id="GO:0004519">
    <property type="term" value="F:endonuclease activity"/>
    <property type="evidence" value="ECO:0007669"/>
    <property type="project" value="UniProtKB-KW"/>
</dbReference>
<sequence length="110" mass="12708">MHTASPTANNPPQSSIKSKSHDCSPRLSVFDPQFLEDLEYWVSRDTKKATKVLKLAKASLRDPFTGEGHPEPLKYLGPNIWSRRISEVDRLVYMVEHNVIHFLQARYHYS</sequence>
<keyword evidence="3" id="KW-0540">Nuclease</keyword>
<keyword evidence="10" id="KW-1185">Reference proteome</keyword>
<evidence type="ECO:0000256" key="8">
    <source>
        <dbReference type="SAM" id="MobiDB-lite"/>
    </source>
</evidence>
<keyword evidence="4" id="KW-0255">Endonuclease</keyword>
<dbReference type="GO" id="GO:0045892">
    <property type="term" value="P:negative regulation of DNA-templated transcription"/>
    <property type="evidence" value="ECO:0007669"/>
    <property type="project" value="TreeGrafter"/>
</dbReference>
<evidence type="ECO:0000256" key="7">
    <source>
        <dbReference type="ARBA" id="ARBA00050056"/>
    </source>
</evidence>
<evidence type="ECO:0000256" key="6">
    <source>
        <dbReference type="ARBA" id="ARBA00030388"/>
    </source>
</evidence>
<dbReference type="EMBL" id="FO818640">
    <property type="protein sequence ID" value="CDM96276.1"/>
    <property type="molecule type" value="Genomic_DNA"/>
</dbReference>
<evidence type="ECO:0000313" key="9">
    <source>
        <dbReference type="EMBL" id="CDM96276.1"/>
    </source>
</evidence>
<evidence type="ECO:0000313" key="10">
    <source>
        <dbReference type="Proteomes" id="UP000032946"/>
    </source>
</evidence>